<dbReference type="EMBL" id="CP000481">
    <property type="protein sequence ID" value="ABK52230.1"/>
    <property type="molecule type" value="Genomic_DNA"/>
</dbReference>
<keyword evidence="3" id="KW-1185">Reference proteome</keyword>
<dbReference type="Proteomes" id="UP000008221">
    <property type="component" value="Chromosome"/>
</dbReference>
<gene>
    <name evidence="2" type="ordered locus">Acel_0456</name>
</gene>
<evidence type="ECO:0000256" key="1">
    <source>
        <dbReference type="SAM" id="MobiDB-lite"/>
    </source>
</evidence>
<dbReference type="AlphaFoldDB" id="A0LS20"/>
<dbReference type="KEGG" id="ace:Acel_0456"/>
<evidence type="ECO:0000313" key="2">
    <source>
        <dbReference type="EMBL" id="ABK52230.1"/>
    </source>
</evidence>
<feature type="region of interest" description="Disordered" evidence="1">
    <location>
        <begin position="1"/>
        <end position="47"/>
    </location>
</feature>
<evidence type="ECO:0000313" key="3">
    <source>
        <dbReference type="Proteomes" id="UP000008221"/>
    </source>
</evidence>
<name>A0LS20_ACIC1</name>
<organism evidence="2 3">
    <name type="scientific">Acidothermus cellulolyticus (strain ATCC 43068 / DSM 8971 / 11B)</name>
    <dbReference type="NCBI Taxonomy" id="351607"/>
    <lineage>
        <taxon>Bacteria</taxon>
        <taxon>Bacillati</taxon>
        <taxon>Actinomycetota</taxon>
        <taxon>Actinomycetes</taxon>
        <taxon>Acidothermales</taxon>
        <taxon>Acidothermaceae</taxon>
        <taxon>Acidothermus</taxon>
    </lineage>
</organism>
<protein>
    <submittedName>
        <fullName evidence="2">Uncharacterized protein</fullName>
    </submittedName>
</protein>
<sequence>MPASVLDVCHRHDARRTAGRPPPRLGDRPAVVEAGRPAGWQTSRPDRGDCLIDGKARARLLDRLLRRVAGPNTMIRLDEPVMTRV</sequence>
<accession>A0LS20</accession>
<dbReference type="HOGENOM" id="CLU_2505210_0_0_11"/>
<dbReference type="InParanoid" id="A0LS20"/>
<reference evidence="2 3" key="1">
    <citation type="journal article" date="2009" name="Genome Res.">
        <title>Complete genome of the cellulolytic thermophile Acidothermus cellulolyticus 11B provides insights into its ecophysiological and evolutionary adaptations.</title>
        <authorList>
            <person name="Barabote R.D."/>
            <person name="Xie G."/>
            <person name="Leu D.H."/>
            <person name="Normand P."/>
            <person name="Necsulea A."/>
            <person name="Daubin V."/>
            <person name="Medigue C."/>
            <person name="Adney W.S."/>
            <person name="Xu X.C."/>
            <person name="Lapidus A."/>
            <person name="Parales R.E."/>
            <person name="Detter C."/>
            <person name="Pujic P."/>
            <person name="Bruce D."/>
            <person name="Lavire C."/>
            <person name="Challacombe J.F."/>
            <person name="Brettin T.S."/>
            <person name="Berry A.M."/>
        </authorList>
    </citation>
    <scope>NUCLEOTIDE SEQUENCE [LARGE SCALE GENOMIC DNA]</scope>
    <source>
        <strain evidence="3">ATCC 43068 / DSM 8971 / 11B</strain>
    </source>
</reference>
<proteinExistence type="predicted"/>
<dbReference type="STRING" id="351607.Acel_0456"/>